<feature type="domain" description="Prokaryotic-type class I peptide chain release factors" evidence="2">
    <location>
        <begin position="116"/>
        <end position="240"/>
    </location>
</feature>
<dbReference type="GO" id="GO:0072344">
    <property type="term" value="P:rescue of stalled ribosome"/>
    <property type="evidence" value="ECO:0007669"/>
    <property type="project" value="TreeGrafter"/>
</dbReference>
<evidence type="ECO:0000313" key="3">
    <source>
        <dbReference type="EMBL" id="RIX32705.1"/>
    </source>
</evidence>
<feature type="region of interest" description="Disordered" evidence="1">
    <location>
        <begin position="1"/>
        <end position="48"/>
    </location>
</feature>
<dbReference type="Gene3D" id="3.30.160.20">
    <property type="match status" value="1"/>
</dbReference>
<gene>
    <name evidence="3" type="ORF">D3M59_03535</name>
</gene>
<dbReference type="AlphaFoldDB" id="A0A418Q462"/>
<sequence>MANGRRGKRQAGDDPLAQGGRSGRPDIGGVSSDDRPDPPDSRACSSRAWRADLRRSGLFAARRGGVGDDDAAGLRDVAARLAARRSARAKGADRRHRPGSRSLRPVAGLSVKLEDVILPEEALSERFLAATGPGGQNVNKVATACQLRVDVFKLGLSPYAYERLKTIAGSKLTSGGELIVTARRYRTQEANREDARRRLAEMIAEAHVIQARRRPTKPSRAAKAKRVDQKKSRSAVKAGRGKVSWD</sequence>
<dbReference type="PANTHER" id="PTHR47814">
    <property type="entry name" value="PEPTIDYL-TRNA HYDROLASE ARFB"/>
    <property type="match status" value="1"/>
</dbReference>
<comment type="caution">
    <text evidence="3">The sequence shown here is derived from an EMBL/GenBank/DDBJ whole genome shotgun (WGS) entry which is preliminary data.</text>
</comment>
<feature type="region of interest" description="Disordered" evidence="1">
    <location>
        <begin position="210"/>
        <end position="246"/>
    </location>
</feature>
<organism evidence="3 4">
    <name type="scientific">Sphingomonas edaphi</name>
    <dbReference type="NCBI Taxonomy" id="2315689"/>
    <lineage>
        <taxon>Bacteria</taxon>
        <taxon>Pseudomonadati</taxon>
        <taxon>Pseudomonadota</taxon>
        <taxon>Alphaproteobacteria</taxon>
        <taxon>Sphingomonadales</taxon>
        <taxon>Sphingomonadaceae</taxon>
        <taxon>Sphingomonas</taxon>
    </lineage>
</organism>
<dbReference type="GO" id="GO:0043022">
    <property type="term" value="F:ribosome binding"/>
    <property type="evidence" value="ECO:0007669"/>
    <property type="project" value="TreeGrafter"/>
</dbReference>
<dbReference type="GO" id="GO:0003747">
    <property type="term" value="F:translation release factor activity"/>
    <property type="evidence" value="ECO:0007669"/>
    <property type="project" value="InterPro"/>
</dbReference>
<proteinExistence type="predicted"/>
<dbReference type="OrthoDB" id="9815709at2"/>
<dbReference type="EC" id="3.1.1.29" evidence="3"/>
<evidence type="ECO:0000256" key="1">
    <source>
        <dbReference type="SAM" id="MobiDB-lite"/>
    </source>
</evidence>
<dbReference type="NCBIfam" id="NF006718">
    <property type="entry name" value="PRK09256.1"/>
    <property type="match status" value="1"/>
</dbReference>
<dbReference type="SUPFAM" id="SSF110916">
    <property type="entry name" value="Peptidyl-tRNA hydrolase domain-like"/>
    <property type="match status" value="1"/>
</dbReference>
<protein>
    <submittedName>
        <fullName evidence="3">Aminoacyl-tRNA hydrolase</fullName>
        <ecNumber evidence="3">3.1.1.29</ecNumber>
    </submittedName>
</protein>
<accession>A0A418Q462</accession>
<name>A0A418Q462_9SPHN</name>
<reference evidence="3 4" key="1">
    <citation type="submission" date="2018-09" db="EMBL/GenBank/DDBJ databases">
        <title>Sphingomonas sp. DAC4.</title>
        <authorList>
            <person name="Seo T."/>
        </authorList>
    </citation>
    <scope>NUCLEOTIDE SEQUENCE [LARGE SCALE GENOMIC DNA]</scope>
    <source>
        <strain evidence="3 4">DAC4</strain>
    </source>
</reference>
<dbReference type="EMBL" id="QXTF01000001">
    <property type="protein sequence ID" value="RIX32705.1"/>
    <property type="molecule type" value="Genomic_DNA"/>
</dbReference>
<feature type="compositionally biased region" description="Basic residues" evidence="1">
    <location>
        <begin position="210"/>
        <end position="224"/>
    </location>
</feature>
<dbReference type="PANTHER" id="PTHR47814:SF1">
    <property type="entry name" value="PEPTIDYL-TRNA HYDROLASE ARFB"/>
    <property type="match status" value="1"/>
</dbReference>
<evidence type="ECO:0000259" key="2">
    <source>
        <dbReference type="Pfam" id="PF00472"/>
    </source>
</evidence>
<dbReference type="InterPro" id="IPR000352">
    <property type="entry name" value="Pep_chain_release_fac_I"/>
</dbReference>
<dbReference type="Pfam" id="PF00472">
    <property type="entry name" value="RF-1"/>
    <property type="match status" value="1"/>
</dbReference>
<keyword evidence="4" id="KW-1185">Reference proteome</keyword>
<evidence type="ECO:0000313" key="4">
    <source>
        <dbReference type="Proteomes" id="UP000285023"/>
    </source>
</evidence>
<keyword evidence="3" id="KW-0378">Hydrolase</keyword>
<dbReference type="Proteomes" id="UP000285023">
    <property type="component" value="Unassembled WGS sequence"/>
</dbReference>
<dbReference type="GO" id="GO:0004045">
    <property type="term" value="F:peptidyl-tRNA hydrolase activity"/>
    <property type="evidence" value="ECO:0007669"/>
    <property type="project" value="UniProtKB-EC"/>
</dbReference>